<dbReference type="InterPro" id="IPR039808">
    <property type="entry name" value="Cadherin"/>
</dbReference>
<evidence type="ECO:0000256" key="5">
    <source>
        <dbReference type="PROSITE-ProRule" id="PRU00043"/>
    </source>
</evidence>
<dbReference type="GO" id="GO:0007156">
    <property type="term" value="P:homophilic cell adhesion via plasma membrane adhesion molecules"/>
    <property type="evidence" value="ECO:0007669"/>
    <property type="project" value="InterPro"/>
</dbReference>
<evidence type="ECO:0000256" key="2">
    <source>
        <dbReference type="ARBA" id="ARBA00022737"/>
    </source>
</evidence>
<feature type="domain" description="Cadherin" evidence="6">
    <location>
        <begin position="275"/>
        <end position="460"/>
    </location>
</feature>
<keyword evidence="2" id="KW-0677">Repeat</keyword>
<dbReference type="GO" id="GO:0016342">
    <property type="term" value="C:catenin complex"/>
    <property type="evidence" value="ECO:0007669"/>
    <property type="project" value="TreeGrafter"/>
</dbReference>
<dbReference type="EMBL" id="PZQS01000001">
    <property type="protein sequence ID" value="PVD39234.1"/>
    <property type="molecule type" value="Genomic_DNA"/>
</dbReference>
<dbReference type="GO" id="GO:0005509">
    <property type="term" value="F:calcium ion binding"/>
    <property type="evidence" value="ECO:0007669"/>
    <property type="project" value="UniProtKB-UniRule"/>
</dbReference>
<comment type="caution">
    <text evidence="7">The sequence shown here is derived from an EMBL/GenBank/DDBJ whole genome shotgun (WGS) entry which is preliminary data.</text>
</comment>
<organism evidence="7 8">
    <name type="scientific">Pomacea canaliculata</name>
    <name type="common">Golden apple snail</name>
    <dbReference type="NCBI Taxonomy" id="400727"/>
    <lineage>
        <taxon>Eukaryota</taxon>
        <taxon>Metazoa</taxon>
        <taxon>Spiralia</taxon>
        <taxon>Lophotrochozoa</taxon>
        <taxon>Mollusca</taxon>
        <taxon>Gastropoda</taxon>
        <taxon>Caenogastropoda</taxon>
        <taxon>Architaenioglossa</taxon>
        <taxon>Ampullarioidea</taxon>
        <taxon>Ampullariidae</taxon>
        <taxon>Pomacea</taxon>
    </lineage>
</organism>
<keyword evidence="8" id="KW-1185">Reference proteome</keyword>
<gene>
    <name evidence="7" type="ORF">C0Q70_01862</name>
</gene>
<protein>
    <recommendedName>
        <fullName evidence="6">Cadherin domain-containing protein</fullName>
    </recommendedName>
</protein>
<accession>A0A2T7Q0N1</accession>
<dbReference type="STRING" id="400727.A0A2T7Q0N1"/>
<dbReference type="InterPro" id="IPR015919">
    <property type="entry name" value="Cadherin-like_sf"/>
</dbReference>
<evidence type="ECO:0000313" key="7">
    <source>
        <dbReference type="EMBL" id="PVD39234.1"/>
    </source>
</evidence>
<proteinExistence type="predicted"/>
<dbReference type="SMART" id="SM00112">
    <property type="entry name" value="CA"/>
    <property type="match status" value="3"/>
</dbReference>
<dbReference type="AlphaFoldDB" id="A0A2T7Q0N1"/>
<keyword evidence="3 5" id="KW-0106">Calcium</keyword>
<dbReference type="Proteomes" id="UP000245119">
    <property type="component" value="Linkage Group LG1"/>
</dbReference>
<dbReference type="Gene3D" id="2.60.40.60">
    <property type="entry name" value="Cadherins"/>
    <property type="match status" value="5"/>
</dbReference>
<dbReference type="InterPro" id="IPR002126">
    <property type="entry name" value="Cadherin-like_dom"/>
</dbReference>
<dbReference type="PRINTS" id="PR00205">
    <property type="entry name" value="CADHERIN"/>
</dbReference>
<dbReference type="OrthoDB" id="6162222at2759"/>
<evidence type="ECO:0000256" key="4">
    <source>
        <dbReference type="ARBA" id="ARBA00023136"/>
    </source>
</evidence>
<name>A0A2T7Q0N1_POMCA</name>
<evidence type="ECO:0000256" key="1">
    <source>
        <dbReference type="ARBA" id="ARBA00004370"/>
    </source>
</evidence>
<feature type="domain" description="Cadherin" evidence="6">
    <location>
        <begin position="44"/>
        <end position="198"/>
    </location>
</feature>
<dbReference type="PROSITE" id="PS50268">
    <property type="entry name" value="CADHERIN_2"/>
    <property type="match status" value="4"/>
</dbReference>
<evidence type="ECO:0000259" key="6">
    <source>
        <dbReference type="PROSITE" id="PS50268"/>
    </source>
</evidence>
<dbReference type="InterPro" id="IPR020894">
    <property type="entry name" value="Cadherin_CS"/>
</dbReference>
<dbReference type="PROSITE" id="PS00232">
    <property type="entry name" value="CADHERIN_1"/>
    <property type="match status" value="4"/>
</dbReference>
<evidence type="ECO:0000256" key="3">
    <source>
        <dbReference type="ARBA" id="ARBA00022837"/>
    </source>
</evidence>
<evidence type="ECO:0000313" key="8">
    <source>
        <dbReference type="Proteomes" id="UP000245119"/>
    </source>
</evidence>
<sequence>MNTGRKAEPSTRVLQFEVKDGDITVSGRVSLAIRDVNDNPPYFMNLPYRLEIEEGVKQLNQSVFWVTAHDPDDGVSNMPQYFMTVRIISMIHSTLSQRELDLMVSSFYCEGSGADHVYNTTFAIKNPDFGNITLERELDYEQQTYYEYTVTSVDKGVPPCPGPGCKCNNFTEPNVVCEGIPAIFTVSVRDVQDTPPSFLKLPYYVSIYENVTNGTSIFGVNAIDGDRGVPNKISYTIFSGLGAEYIGVVQLGNITANATVSVTVLDVNDNPPLFNRSSYTLTVQENTPTGVPLVLNDTDFIEVTDRDQSVNSQFSLRLEKDGETYTVFDTLPKVDTTIQGTTTVTIRVQNSSVLDYEKVKSITFQLIAQETKTAEKFFNSTTVTVFVEDVNDNSPVFLDSTPSSGNLTINKNIDRDAGETSFTLMVVATDNMKGDENNRRFARRRVVIHVLDINDNAPVFDTHVPSVRVPESIEVNTTLMTLTARDKDVGENATVTYSIQSIEPMSDLHFFGIISTSDPDSSGSLFVRLPSLECLRQIQLYHDHGD</sequence>
<reference evidence="7 8" key="1">
    <citation type="submission" date="2018-04" db="EMBL/GenBank/DDBJ databases">
        <title>The genome of golden apple snail Pomacea canaliculata provides insight into stress tolerance and invasive adaptation.</title>
        <authorList>
            <person name="Liu C."/>
            <person name="Liu B."/>
            <person name="Ren Y."/>
            <person name="Zhang Y."/>
            <person name="Wang H."/>
            <person name="Li S."/>
            <person name="Jiang F."/>
            <person name="Yin L."/>
            <person name="Zhang G."/>
            <person name="Qian W."/>
            <person name="Fan W."/>
        </authorList>
    </citation>
    <scope>NUCLEOTIDE SEQUENCE [LARGE SCALE GENOMIC DNA]</scope>
    <source>
        <strain evidence="7">SZHN2017</strain>
        <tissue evidence="7">Muscle</tissue>
    </source>
</reference>
<comment type="subcellular location">
    <subcellularLocation>
        <location evidence="1">Membrane</location>
    </subcellularLocation>
</comment>
<feature type="domain" description="Cadherin" evidence="6">
    <location>
        <begin position="461"/>
        <end position="527"/>
    </location>
</feature>
<dbReference type="PANTHER" id="PTHR24027">
    <property type="entry name" value="CADHERIN-23"/>
    <property type="match status" value="1"/>
</dbReference>
<feature type="domain" description="Cadherin" evidence="6">
    <location>
        <begin position="200"/>
        <end position="274"/>
    </location>
</feature>
<dbReference type="GO" id="GO:0045296">
    <property type="term" value="F:cadherin binding"/>
    <property type="evidence" value="ECO:0007669"/>
    <property type="project" value="TreeGrafter"/>
</dbReference>
<keyword evidence="4" id="KW-0472">Membrane</keyword>
<dbReference type="GO" id="GO:0008013">
    <property type="term" value="F:beta-catenin binding"/>
    <property type="evidence" value="ECO:0007669"/>
    <property type="project" value="TreeGrafter"/>
</dbReference>
<dbReference type="SUPFAM" id="SSF49313">
    <property type="entry name" value="Cadherin-like"/>
    <property type="match status" value="5"/>
</dbReference>
<dbReference type="GO" id="GO:0016477">
    <property type="term" value="P:cell migration"/>
    <property type="evidence" value="ECO:0007669"/>
    <property type="project" value="TreeGrafter"/>
</dbReference>
<dbReference type="PANTHER" id="PTHR24027:SF438">
    <property type="entry name" value="CADHERIN 23"/>
    <property type="match status" value="1"/>
</dbReference>
<dbReference type="CDD" id="cd11304">
    <property type="entry name" value="Cadherin_repeat"/>
    <property type="match status" value="5"/>
</dbReference>